<sequence>MSTTDEPLVAALLGAHDLPADPRERRGLTAVYRAQRPAVAAMYTVAPNTDSPHDTPEVDDDRT</sequence>
<dbReference type="EMBL" id="CP001778">
    <property type="protein sequence ID" value="ADD42943.1"/>
    <property type="molecule type" value="Genomic_DNA"/>
</dbReference>
<dbReference type="RefSeq" id="WP_013018514.1">
    <property type="nucleotide sequence ID" value="NC_013947.1"/>
</dbReference>
<evidence type="ECO:0000313" key="2">
    <source>
        <dbReference type="Proteomes" id="UP000000844"/>
    </source>
</evidence>
<organism evidence="1 2">
    <name type="scientific">Stackebrandtia nassauensis (strain DSM 44728 / CIP 108903 / NRRL B-16338 / NBRC 102104 / LLR-40K-21)</name>
    <dbReference type="NCBI Taxonomy" id="446470"/>
    <lineage>
        <taxon>Bacteria</taxon>
        <taxon>Bacillati</taxon>
        <taxon>Actinomycetota</taxon>
        <taxon>Actinomycetes</taxon>
        <taxon>Glycomycetales</taxon>
        <taxon>Glycomycetaceae</taxon>
        <taxon>Stackebrandtia</taxon>
    </lineage>
</organism>
<protein>
    <submittedName>
        <fullName evidence="1">Uncharacterized protein</fullName>
    </submittedName>
</protein>
<reference evidence="1 2" key="1">
    <citation type="journal article" date="2009" name="Stand. Genomic Sci.">
        <title>Complete genome sequence of Stackebrandtia nassauensis type strain (LLR-40K-21).</title>
        <authorList>
            <person name="Munk C."/>
            <person name="Lapidus A."/>
            <person name="Copeland A."/>
            <person name="Jando M."/>
            <person name="Mayilraj S."/>
            <person name="Glavina Del Rio T."/>
            <person name="Nolan M."/>
            <person name="Chen F."/>
            <person name="Lucas S."/>
            <person name="Tice H."/>
            <person name="Cheng J.F."/>
            <person name="Han C."/>
            <person name="Detter J.C."/>
            <person name="Bruce D."/>
            <person name="Goodwin L."/>
            <person name="Chain P."/>
            <person name="Pitluck S."/>
            <person name="Goker M."/>
            <person name="Ovchinikova G."/>
            <person name="Pati A."/>
            <person name="Ivanova N."/>
            <person name="Mavromatis K."/>
            <person name="Chen A."/>
            <person name="Palaniappan K."/>
            <person name="Land M."/>
            <person name="Hauser L."/>
            <person name="Chang Y.J."/>
            <person name="Jeffries C.D."/>
            <person name="Bristow J."/>
            <person name="Eisen J.A."/>
            <person name="Markowitz V."/>
            <person name="Hugenholtz P."/>
            <person name="Kyrpides N.C."/>
            <person name="Klenk H.P."/>
        </authorList>
    </citation>
    <scope>NUCLEOTIDE SEQUENCE [LARGE SCALE GENOMIC DNA]</scope>
    <source>
        <strain evidence="2">DSM 44728 / CIP 108903 / NRRL B-16338 / NBRC 102104 / LLR-40K-21</strain>
    </source>
</reference>
<accession>D3PUD0</accession>
<dbReference type="AlphaFoldDB" id="D3PUD0"/>
<dbReference type="STRING" id="446470.Snas_3273"/>
<evidence type="ECO:0000313" key="1">
    <source>
        <dbReference type="EMBL" id="ADD42943.1"/>
    </source>
</evidence>
<name>D3PUD0_STANL</name>
<dbReference type="HOGENOM" id="CLU_2883736_0_0_11"/>
<gene>
    <name evidence="1" type="ordered locus">Snas_3273</name>
</gene>
<proteinExistence type="predicted"/>
<dbReference type="Proteomes" id="UP000000844">
    <property type="component" value="Chromosome"/>
</dbReference>
<keyword evidence="2" id="KW-1185">Reference proteome</keyword>
<dbReference type="KEGG" id="sna:Snas_3273"/>